<evidence type="ECO:0000313" key="4">
    <source>
        <dbReference type="EMBL" id="EJD35450.1"/>
    </source>
</evidence>
<dbReference type="EMBL" id="JH687890">
    <property type="protein sequence ID" value="EJD35450.1"/>
    <property type="molecule type" value="Genomic_DNA"/>
</dbReference>
<evidence type="ECO:0000259" key="3">
    <source>
        <dbReference type="Pfam" id="PF00561"/>
    </source>
</evidence>
<name>J0D8B6_AURST</name>
<evidence type="ECO:0000256" key="2">
    <source>
        <dbReference type="ARBA" id="ARBA00038334"/>
    </source>
</evidence>
<dbReference type="OrthoDB" id="408373at2759"/>
<dbReference type="AlphaFoldDB" id="J0D8B6"/>
<reference evidence="5" key="1">
    <citation type="journal article" date="2012" name="Science">
        <title>The Paleozoic origin of enzymatic lignin decomposition reconstructed from 31 fungal genomes.</title>
        <authorList>
            <person name="Floudas D."/>
            <person name="Binder M."/>
            <person name="Riley R."/>
            <person name="Barry K."/>
            <person name="Blanchette R.A."/>
            <person name="Henrissat B."/>
            <person name="Martinez A.T."/>
            <person name="Otillar R."/>
            <person name="Spatafora J.W."/>
            <person name="Yadav J.S."/>
            <person name="Aerts A."/>
            <person name="Benoit I."/>
            <person name="Boyd A."/>
            <person name="Carlson A."/>
            <person name="Copeland A."/>
            <person name="Coutinho P.M."/>
            <person name="de Vries R.P."/>
            <person name="Ferreira P."/>
            <person name="Findley K."/>
            <person name="Foster B."/>
            <person name="Gaskell J."/>
            <person name="Glotzer D."/>
            <person name="Gorecki P."/>
            <person name="Heitman J."/>
            <person name="Hesse C."/>
            <person name="Hori C."/>
            <person name="Igarashi K."/>
            <person name="Jurgens J.A."/>
            <person name="Kallen N."/>
            <person name="Kersten P."/>
            <person name="Kohler A."/>
            <person name="Kuees U."/>
            <person name="Kumar T.K.A."/>
            <person name="Kuo A."/>
            <person name="LaButti K."/>
            <person name="Larrondo L.F."/>
            <person name="Lindquist E."/>
            <person name="Ling A."/>
            <person name="Lombard V."/>
            <person name="Lucas S."/>
            <person name="Lundell T."/>
            <person name="Martin R."/>
            <person name="McLaughlin D.J."/>
            <person name="Morgenstern I."/>
            <person name="Morin E."/>
            <person name="Murat C."/>
            <person name="Nagy L.G."/>
            <person name="Nolan M."/>
            <person name="Ohm R.A."/>
            <person name="Patyshakuliyeva A."/>
            <person name="Rokas A."/>
            <person name="Ruiz-Duenas F.J."/>
            <person name="Sabat G."/>
            <person name="Salamov A."/>
            <person name="Samejima M."/>
            <person name="Schmutz J."/>
            <person name="Slot J.C."/>
            <person name="St John F."/>
            <person name="Stenlid J."/>
            <person name="Sun H."/>
            <person name="Sun S."/>
            <person name="Syed K."/>
            <person name="Tsang A."/>
            <person name="Wiebenga A."/>
            <person name="Young D."/>
            <person name="Pisabarro A."/>
            <person name="Eastwood D.C."/>
            <person name="Martin F."/>
            <person name="Cullen D."/>
            <person name="Grigoriev I.V."/>
            <person name="Hibbett D.S."/>
        </authorList>
    </citation>
    <scope>NUCLEOTIDE SEQUENCE [LARGE SCALE GENOMIC DNA]</scope>
    <source>
        <strain evidence="5">TFB10046</strain>
    </source>
</reference>
<dbReference type="InterPro" id="IPR029058">
    <property type="entry name" value="AB_hydrolase_fold"/>
</dbReference>
<gene>
    <name evidence="4" type="ORF">AURDEDRAFT_117379</name>
</gene>
<keyword evidence="5" id="KW-1185">Reference proteome</keyword>
<dbReference type="OMA" id="PDHAAMW"/>
<dbReference type="Proteomes" id="UP000006514">
    <property type="component" value="Unassembled WGS sequence"/>
</dbReference>
<dbReference type="GO" id="GO:0016787">
    <property type="term" value="F:hydrolase activity"/>
    <property type="evidence" value="ECO:0007669"/>
    <property type="project" value="UniProtKB-KW"/>
</dbReference>
<accession>J0D8B6</accession>
<feature type="domain" description="AB hydrolase-1" evidence="3">
    <location>
        <begin position="36"/>
        <end position="318"/>
    </location>
</feature>
<sequence>MPSFIDRYGSFYKDAKTSRGKNYHYLAIAPSDATKPTLLFIHGFPSTSQDWHFQIEYFHAKGYGLIVPDLLGYGGTDKPSDTAEYNLRLMAQDVVDLVDHEKAERAVAIGHDWGSALLSRVAVYHQERFIAFAWFALSFMSPVPQVMPFDVMLPWLKQNVGVELFAYQEFFLQPGAAKIIEDNVEGFIDVMCPADPALWKEVMTVRGALAEWAAKSKRAPRAEWLLPEDLERIRKTIANNGLEAPINWYRGLQGGFNTEDEQKLAQQEIKISKPVFFGAALQDYIGLADMNKAGIAKIAPNLTVRDFDTGHWVYLEKPDEVNRELGAWLETLA</sequence>
<comment type="similarity">
    <text evidence="2">Belongs to the AB hydrolase superfamily. Epoxide hydrolase family.</text>
</comment>
<dbReference type="InParanoid" id="J0D8B6"/>
<dbReference type="SUPFAM" id="SSF53474">
    <property type="entry name" value="alpha/beta-Hydrolases"/>
    <property type="match status" value="1"/>
</dbReference>
<dbReference type="InterPro" id="IPR000639">
    <property type="entry name" value="Epox_hydrolase-like"/>
</dbReference>
<dbReference type="PRINTS" id="PR00412">
    <property type="entry name" value="EPOXHYDRLASE"/>
</dbReference>
<dbReference type="InterPro" id="IPR000073">
    <property type="entry name" value="AB_hydrolase_1"/>
</dbReference>
<dbReference type="KEGG" id="adl:AURDEDRAFT_117379"/>
<evidence type="ECO:0000256" key="1">
    <source>
        <dbReference type="ARBA" id="ARBA00022801"/>
    </source>
</evidence>
<dbReference type="PANTHER" id="PTHR43329">
    <property type="entry name" value="EPOXIDE HYDROLASE"/>
    <property type="match status" value="1"/>
</dbReference>
<proteinExistence type="inferred from homology"/>
<keyword evidence="1 4" id="KW-0378">Hydrolase</keyword>
<dbReference type="eggNOG" id="KOG4178">
    <property type="taxonomic scope" value="Eukaryota"/>
</dbReference>
<dbReference type="Pfam" id="PF00561">
    <property type="entry name" value="Abhydrolase_1"/>
    <property type="match status" value="1"/>
</dbReference>
<protein>
    <submittedName>
        <fullName evidence="4">Alpha/beta-hydrolase</fullName>
    </submittedName>
</protein>
<evidence type="ECO:0000313" key="5">
    <source>
        <dbReference type="Proteomes" id="UP000006514"/>
    </source>
</evidence>
<dbReference type="Gene3D" id="3.40.50.1820">
    <property type="entry name" value="alpha/beta hydrolase"/>
    <property type="match status" value="1"/>
</dbReference>
<organism evidence="4 5">
    <name type="scientific">Auricularia subglabra (strain TFB-10046 / SS5)</name>
    <name type="common">White-rot fungus</name>
    <name type="synonym">Auricularia delicata (strain TFB10046)</name>
    <dbReference type="NCBI Taxonomy" id="717982"/>
    <lineage>
        <taxon>Eukaryota</taxon>
        <taxon>Fungi</taxon>
        <taxon>Dikarya</taxon>
        <taxon>Basidiomycota</taxon>
        <taxon>Agaricomycotina</taxon>
        <taxon>Agaricomycetes</taxon>
        <taxon>Auriculariales</taxon>
        <taxon>Auriculariaceae</taxon>
        <taxon>Auricularia</taxon>
    </lineage>
</organism>